<protein>
    <submittedName>
        <fullName evidence="4">OmpH family outer membrane protein</fullName>
    </submittedName>
</protein>
<dbReference type="InterPro" id="IPR005632">
    <property type="entry name" value="Chaperone_Skp"/>
</dbReference>
<evidence type="ECO:0000256" key="3">
    <source>
        <dbReference type="SAM" id="Coils"/>
    </source>
</evidence>
<dbReference type="AlphaFoldDB" id="A0A5C0UIU3"/>
<keyword evidence="2" id="KW-0732">Signal</keyword>
<name>A0A5C0UIU3_9RICK</name>
<sequence>MGRIYLRIVASLLFFITFCSYASSKQSTVQGRIVYRAQRIGVINLEDVFSRSLISIDMKNKLSVLEKDLRQKLKNKEDQLSKEEKVLLSKRSSSRRKDITKRMSELKKSVAEHRQYVEQEKSKLNHVAFKMSQHIYGEIIRIVHQISKEKRFMLVLPLSHVLFADHSVFITDEVIQALDQSCPTVDINQFINGNK</sequence>
<dbReference type="Proteomes" id="UP000323844">
    <property type="component" value="Chromosome"/>
</dbReference>
<dbReference type="KEGG" id="snay:FZC37_01845"/>
<dbReference type="PANTHER" id="PTHR35089:SF1">
    <property type="entry name" value="CHAPERONE PROTEIN SKP"/>
    <property type="match status" value="1"/>
</dbReference>
<dbReference type="GO" id="GO:0051082">
    <property type="term" value="F:unfolded protein binding"/>
    <property type="evidence" value="ECO:0007669"/>
    <property type="project" value="InterPro"/>
</dbReference>
<evidence type="ECO:0000256" key="1">
    <source>
        <dbReference type="ARBA" id="ARBA00009091"/>
    </source>
</evidence>
<keyword evidence="5" id="KW-1185">Reference proteome</keyword>
<accession>A0A5C0UIU3</accession>
<proteinExistence type="inferred from homology"/>
<comment type="similarity">
    <text evidence="1">Belongs to the Skp family.</text>
</comment>
<organism evidence="4 5">
    <name type="scientific">Candidatus Sneabacter namystus</name>
    <dbReference type="NCBI Taxonomy" id="2601646"/>
    <lineage>
        <taxon>Bacteria</taxon>
        <taxon>Pseudomonadati</taxon>
        <taxon>Pseudomonadota</taxon>
        <taxon>Alphaproteobacteria</taxon>
        <taxon>Rickettsiales</taxon>
        <taxon>Rickettsiaceae</taxon>
        <taxon>Rickettsieae</taxon>
        <taxon>Candidatus Sneabacter</taxon>
    </lineage>
</organism>
<dbReference type="RefSeq" id="WP_148952031.1">
    <property type="nucleotide sequence ID" value="NZ_CP043312.1"/>
</dbReference>
<dbReference type="GO" id="GO:0005829">
    <property type="term" value="C:cytosol"/>
    <property type="evidence" value="ECO:0007669"/>
    <property type="project" value="TreeGrafter"/>
</dbReference>
<evidence type="ECO:0000313" key="4">
    <source>
        <dbReference type="EMBL" id="QEK39670.1"/>
    </source>
</evidence>
<dbReference type="Pfam" id="PF03938">
    <property type="entry name" value="OmpH"/>
    <property type="match status" value="1"/>
</dbReference>
<dbReference type="InterPro" id="IPR024930">
    <property type="entry name" value="Skp_dom_sf"/>
</dbReference>
<dbReference type="SMART" id="SM00935">
    <property type="entry name" value="OmpH"/>
    <property type="match status" value="1"/>
</dbReference>
<evidence type="ECO:0000313" key="5">
    <source>
        <dbReference type="Proteomes" id="UP000323844"/>
    </source>
</evidence>
<gene>
    <name evidence="4" type="ORF">FZC37_01845</name>
</gene>
<feature type="coiled-coil region" evidence="3">
    <location>
        <begin position="59"/>
        <end position="90"/>
    </location>
</feature>
<dbReference type="PANTHER" id="PTHR35089">
    <property type="entry name" value="CHAPERONE PROTEIN SKP"/>
    <property type="match status" value="1"/>
</dbReference>
<dbReference type="EMBL" id="CP043312">
    <property type="protein sequence ID" value="QEK39670.1"/>
    <property type="molecule type" value="Genomic_DNA"/>
</dbReference>
<reference evidence="4 5" key="1">
    <citation type="submission" date="2019-08" db="EMBL/GenBank/DDBJ databases">
        <title>Highly reduced genomes of protist endosymbionts show evolutionary convergence.</title>
        <authorList>
            <person name="George E."/>
            <person name="Husnik F."/>
            <person name="Tashyreva D."/>
            <person name="Prokopchuk G."/>
            <person name="Horak A."/>
            <person name="Kwong W.K."/>
            <person name="Lukes J."/>
            <person name="Keeling P.J."/>
        </authorList>
    </citation>
    <scope>NUCLEOTIDE SEQUENCE [LARGE SCALE GENOMIC DNA]</scope>
    <source>
        <strain evidence="4">1621</strain>
    </source>
</reference>
<dbReference type="GO" id="GO:0050821">
    <property type="term" value="P:protein stabilization"/>
    <property type="evidence" value="ECO:0007669"/>
    <property type="project" value="TreeGrafter"/>
</dbReference>
<keyword evidence="3" id="KW-0175">Coiled coil</keyword>
<evidence type="ECO:0000256" key="2">
    <source>
        <dbReference type="ARBA" id="ARBA00022729"/>
    </source>
</evidence>
<dbReference type="SUPFAM" id="SSF111384">
    <property type="entry name" value="OmpH-like"/>
    <property type="match status" value="1"/>
</dbReference>
<dbReference type="Gene3D" id="3.30.910.20">
    <property type="entry name" value="Skp domain"/>
    <property type="match status" value="1"/>
</dbReference>